<evidence type="ECO:0000313" key="2">
    <source>
        <dbReference type="EMBL" id="MFC0251711.1"/>
    </source>
</evidence>
<dbReference type="Pfam" id="PF07963">
    <property type="entry name" value="N_methyl"/>
    <property type="match status" value="1"/>
</dbReference>
<name>A0ABV6FDX6_9BURK</name>
<dbReference type="SUPFAM" id="SSF54523">
    <property type="entry name" value="Pili subunits"/>
    <property type="match status" value="1"/>
</dbReference>
<dbReference type="InterPro" id="IPR012902">
    <property type="entry name" value="N_methyl_site"/>
</dbReference>
<feature type="transmembrane region" description="Helical" evidence="1">
    <location>
        <begin position="12"/>
        <end position="33"/>
    </location>
</feature>
<dbReference type="EMBL" id="JBHLWP010000009">
    <property type="protein sequence ID" value="MFC0251711.1"/>
    <property type="molecule type" value="Genomic_DNA"/>
</dbReference>
<keyword evidence="1" id="KW-0472">Membrane</keyword>
<sequence length="177" mass="18779">MSGQMKKGRQGGFTMVELIIVIVLVGILSAFAASRFFDRRGFDAAAFADQTSALLRYAQKTAIARNAPVYVMLDDKRIALCYDAPRVDCAPVSLVPTPGNSIGGPSSDTHCRFGGWYCIARPEGVQLSRSVPMSAFSFDGLGRPATTGGSFDGLVLTIASAGESRTVSVTPETGYVR</sequence>
<dbReference type="InterPro" id="IPR045584">
    <property type="entry name" value="Pilin-like"/>
</dbReference>
<accession>A0ABV6FDX6</accession>
<evidence type="ECO:0000313" key="3">
    <source>
        <dbReference type="Proteomes" id="UP001589773"/>
    </source>
</evidence>
<organism evidence="2 3">
    <name type="scientific">Massilia consociata</name>
    <dbReference type="NCBI Taxonomy" id="760117"/>
    <lineage>
        <taxon>Bacteria</taxon>
        <taxon>Pseudomonadati</taxon>
        <taxon>Pseudomonadota</taxon>
        <taxon>Betaproteobacteria</taxon>
        <taxon>Burkholderiales</taxon>
        <taxon>Oxalobacteraceae</taxon>
        <taxon>Telluria group</taxon>
        <taxon>Massilia</taxon>
    </lineage>
</organism>
<evidence type="ECO:0000256" key="1">
    <source>
        <dbReference type="SAM" id="Phobius"/>
    </source>
</evidence>
<protein>
    <submittedName>
        <fullName evidence="2">Prepilin-type N-terminal cleavage/methylation domain-containing protein</fullName>
    </submittedName>
</protein>
<proteinExistence type="predicted"/>
<dbReference type="NCBIfam" id="TIGR02532">
    <property type="entry name" value="IV_pilin_GFxxxE"/>
    <property type="match status" value="1"/>
</dbReference>
<comment type="caution">
    <text evidence="2">The sequence shown here is derived from an EMBL/GenBank/DDBJ whole genome shotgun (WGS) entry which is preliminary data.</text>
</comment>
<keyword evidence="3" id="KW-1185">Reference proteome</keyword>
<keyword evidence="1" id="KW-0812">Transmembrane</keyword>
<dbReference type="Gene3D" id="3.30.700.10">
    <property type="entry name" value="Glycoprotein, Type 4 Pilin"/>
    <property type="match status" value="1"/>
</dbReference>
<gene>
    <name evidence="2" type="ORF">ACFFJK_07400</name>
</gene>
<dbReference type="Proteomes" id="UP001589773">
    <property type="component" value="Unassembled WGS sequence"/>
</dbReference>
<reference evidence="2 3" key="1">
    <citation type="submission" date="2024-09" db="EMBL/GenBank/DDBJ databases">
        <authorList>
            <person name="Sun Q."/>
            <person name="Mori K."/>
        </authorList>
    </citation>
    <scope>NUCLEOTIDE SEQUENCE [LARGE SCALE GENOMIC DNA]</scope>
    <source>
        <strain evidence="2 3">CCM 7792</strain>
    </source>
</reference>
<keyword evidence="1" id="KW-1133">Transmembrane helix</keyword>
<dbReference type="RefSeq" id="WP_379678545.1">
    <property type="nucleotide sequence ID" value="NZ_JBHLWP010000009.1"/>
</dbReference>